<protein>
    <submittedName>
        <fullName evidence="1">Uncharacterized protein</fullName>
    </submittedName>
</protein>
<sequence length="131" mass="15527">MKKTLYILILVSFGFKCADNNCELKDGKYKVIYDEQFSEYPKFEFEINGQNLTEINSVKNRNYIIENLGENSFRLKSLEKQTDSLTEFQKTLMSHRKPYYEITDCKNDTIEFTMRVNLHVISHSGKFVRTE</sequence>
<evidence type="ECO:0000313" key="1">
    <source>
        <dbReference type="EMBL" id="MDT0554745.1"/>
    </source>
</evidence>
<organism evidence="1 2">
    <name type="scientific">Patiriisocius hiemis</name>
    <dbReference type="NCBI Taxonomy" id="3075604"/>
    <lineage>
        <taxon>Bacteria</taxon>
        <taxon>Pseudomonadati</taxon>
        <taxon>Bacteroidota</taxon>
        <taxon>Flavobacteriia</taxon>
        <taxon>Flavobacteriales</taxon>
        <taxon>Flavobacteriaceae</taxon>
        <taxon>Patiriisocius</taxon>
    </lineage>
</organism>
<accession>A0ABU2YAD1</accession>
<reference evidence="1 2" key="1">
    <citation type="submission" date="2023-09" db="EMBL/GenBank/DDBJ databases">
        <authorList>
            <person name="Rey-Velasco X."/>
        </authorList>
    </citation>
    <scope>NUCLEOTIDE SEQUENCE [LARGE SCALE GENOMIC DNA]</scope>
    <source>
        <strain evidence="1 2">W242</strain>
    </source>
</reference>
<name>A0ABU2YAD1_9FLAO</name>
<evidence type="ECO:0000313" key="2">
    <source>
        <dbReference type="Proteomes" id="UP001254488"/>
    </source>
</evidence>
<proteinExistence type="predicted"/>
<dbReference type="EMBL" id="JAVRHZ010000001">
    <property type="protein sequence ID" value="MDT0554745.1"/>
    <property type="molecule type" value="Genomic_DNA"/>
</dbReference>
<dbReference type="RefSeq" id="WP_311331703.1">
    <property type="nucleotide sequence ID" value="NZ_JAVRHZ010000001.1"/>
</dbReference>
<gene>
    <name evidence="1" type="ORF">RM538_01925</name>
</gene>
<dbReference type="Proteomes" id="UP001254488">
    <property type="component" value="Unassembled WGS sequence"/>
</dbReference>
<comment type="caution">
    <text evidence="1">The sequence shown here is derived from an EMBL/GenBank/DDBJ whole genome shotgun (WGS) entry which is preliminary data.</text>
</comment>
<keyword evidence="2" id="KW-1185">Reference proteome</keyword>